<gene>
    <name evidence="3" type="ORF">LSUB1_G002137</name>
</gene>
<keyword evidence="2" id="KW-0472">Membrane</keyword>
<organism evidence="3 4">
    <name type="scientific">Lachnellula subtilissima</name>
    <dbReference type="NCBI Taxonomy" id="602034"/>
    <lineage>
        <taxon>Eukaryota</taxon>
        <taxon>Fungi</taxon>
        <taxon>Dikarya</taxon>
        <taxon>Ascomycota</taxon>
        <taxon>Pezizomycotina</taxon>
        <taxon>Leotiomycetes</taxon>
        <taxon>Helotiales</taxon>
        <taxon>Lachnaceae</taxon>
        <taxon>Lachnellula</taxon>
    </lineage>
</organism>
<accession>A0A8H8S040</accession>
<reference evidence="3 4" key="1">
    <citation type="submission" date="2018-05" db="EMBL/GenBank/DDBJ databases">
        <title>Genome sequencing and assembly of the regulated plant pathogen Lachnellula willkommii and related sister species for the development of diagnostic species identification markers.</title>
        <authorList>
            <person name="Giroux E."/>
            <person name="Bilodeau G."/>
        </authorList>
    </citation>
    <scope>NUCLEOTIDE SEQUENCE [LARGE SCALE GENOMIC DNA]</scope>
    <source>
        <strain evidence="3 4">CBS 197.66</strain>
    </source>
</reference>
<dbReference type="Proteomes" id="UP000462212">
    <property type="component" value="Unassembled WGS sequence"/>
</dbReference>
<sequence length="188" mass="20410">MVPTSTTTNRLSISSESQVPPDPTSNAGSTTSVPANTPTSTVQSGPGPALSQSWIAGSVVGSLLGVATIFVVIYCTKRKQRKEEWELGGAVPAKLFPKDEDEETTALPGKPQLHSECIPRKEMENTQVIPPLEPVGMELLTPRDDTNRPEKEWSLPISPLPALFAMTEMRDERTGGDDSPRHETFYHA</sequence>
<evidence type="ECO:0000256" key="1">
    <source>
        <dbReference type="SAM" id="MobiDB-lite"/>
    </source>
</evidence>
<feature type="region of interest" description="Disordered" evidence="1">
    <location>
        <begin position="169"/>
        <end position="188"/>
    </location>
</feature>
<keyword evidence="4" id="KW-1185">Reference proteome</keyword>
<dbReference type="AlphaFoldDB" id="A0A8H8S040"/>
<proteinExistence type="predicted"/>
<protein>
    <submittedName>
        <fullName evidence="3">Uncharacterized protein</fullName>
    </submittedName>
</protein>
<evidence type="ECO:0000256" key="2">
    <source>
        <dbReference type="SAM" id="Phobius"/>
    </source>
</evidence>
<keyword evidence="2" id="KW-1133">Transmembrane helix</keyword>
<keyword evidence="2" id="KW-0812">Transmembrane</keyword>
<name>A0A8H8S040_9HELO</name>
<comment type="caution">
    <text evidence="3">The sequence shown here is derived from an EMBL/GenBank/DDBJ whole genome shotgun (WGS) entry which is preliminary data.</text>
</comment>
<evidence type="ECO:0000313" key="4">
    <source>
        <dbReference type="Proteomes" id="UP000462212"/>
    </source>
</evidence>
<evidence type="ECO:0000313" key="3">
    <source>
        <dbReference type="EMBL" id="TVY44037.1"/>
    </source>
</evidence>
<dbReference type="OrthoDB" id="5414836at2759"/>
<feature type="transmembrane region" description="Helical" evidence="2">
    <location>
        <begin position="54"/>
        <end position="75"/>
    </location>
</feature>
<dbReference type="EMBL" id="QGMJ01000049">
    <property type="protein sequence ID" value="TVY44037.1"/>
    <property type="molecule type" value="Genomic_DNA"/>
</dbReference>
<feature type="region of interest" description="Disordered" evidence="1">
    <location>
        <begin position="1"/>
        <end position="48"/>
    </location>
</feature>